<name>A0ABW0U9X8_9BACI</name>
<dbReference type="InterPro" id="IPR011551">
    <property type="entry name" value="NTP_PyrPHydrolase_MazG"/>
</dbReference>
<dbReference type="CDD" id="cd11723">
    <property type="entry name" value="YabN_N_like"/>
    <property type="match status" value="1"/>
</dbReference>
<comment type="caution">
    <text evidence="3">The sequence shown here is derived from an EMBL/GenBank/DDBJ whole genome shotgun (WGS) entry which is preliminary data.</text>
</comment>
<dbReference type="NCBIfam" id="TIGR00444">
    <property type="entry name" value="mazG"/>
    <property type="match status" value="1"/>
</dbReference>
<evidence type="ECO:0000313" key="3">
    <source>
        <dbReference type="EMBL" id="MFC5629064.1"/>
    </source>
</evidence>
<evidence type="ECO:0000259" key="1">
    <source>
        <dbReference type="Pfam" id="PF00590"/>
    </source>
</evidence>
<dbReference type="Pfam" id="PF00590">
    <property type="entry name" value="TP_methylase"/>
    <property type="match status" value="1"/>
</dbReference>
<dbReference type="PANTHER" id="PTHR30522:SF0">
    <property type="entry name" value="NUCLEOSIDE TRIPHOSPHATE PYROPHOSPHOHYDROLASE"/>
    <property type="match status" value="1"/>
</dbReference>
<dbReference type="InterPro" id="IPR048015">
    <property type="entry name" value="NTP-PPase_MazG-like_N"/>
</dbReference>
<dbReference type="SUPFAM" id="SSF101386">
    <property type="entry name" value="all-alpha NTP pyrophosphatases"/>
    <property type="match status" value="2"/>
</dbReference>
<dbReference type="CDD" id="cd11529">
    <property type="entry name" value="NTP-PPase_MazG_Cterm"/>
    <property type="match status" value="1"/>
</dbReference>
<dbReference type="InterPro" id="IPR004518">
    <property type="entry name" value="MazG-like_dom"/>
</dbReference>
<dbReference type="InterPro" id="IPR035013">
    <property type="entry name" value="YabN_N"/>
</dbReference>
<dbReference type="Pfam" id="PF03819">
    <property type="entry name" value="MazG"/>
    <property type="match status" value="2"/>
</dbReference>
<keyword evidence="3" id="KW-0378">Hydrolase</keyword>
<dbReference type="InterPro" id="IPR048011">
    <property type="entry name" value="NTP-PPase_MazG-like_C"/>
</dbReference>
<dbReference type="PANTHER" id="PTHR30522">
    <property type="entry name" value="NUCLEOSIDE TRIPHOSPHATE PYROPHOSPHOHYDROLASE"/>
    <property type="match status" value="1"/>
</dbReference>
<evidence type="ECO:0000313" key="4">
    <source>
        <dbReference type="Proteomes" id="UP001596143"/>
    </source>
</evidence>
<feature type="domain" description="NTP pyrophosphohydrolase MazG-like" evidence="2">
    <location>
        <begin position="397"/>
        <end position="453"/>
    </location>
</feature>
<dbReference type="InterPro" id="IPR024180">
    <property type="entry name" value="Tetrapyrrole_Mease/MazG_pred"/>
</dbReference>
<evidence type="ECO:0000259" key="2">
    <source>
        <dbReference type="Pfam" id="PF03819"/>
    </source>
</evidence>
<dbReference type="RefSeq" id="WP_270895765.1">
    <property type="nucleotide sequence ID" value="NZ_JBHSPF010000046.1"/>
</dbReference>
<dbReference type="PIRSF" id="PIRSF002845">
    <property type="entry name" value="Ttrprl_mtas_MazG"/>
    <property type="match status" value="1"/>
</dbReference>
<dbReference type="CDD" id="cd11528">
    <property type="entry name" value="NTP-PPase_MazG_Nterm"/>
    <property type="match status" value="1"/>
</dbReference>
<proteinExistence type="predicted"/>
<dbReference type="InterPro" id="IPR035996">
    <property type="entry name" value="4pyrrol_Methylase_sf"/>
</dbReference>
<dbReference type="InterPro" id="IPR014777">
    <property type="entry name" value="4pyrrole_Mease_sub1"/>
</dbReference>
<organism evidence="3 4">
    <name type="scientific">Aliibacillus thermotolerans</name>
    <dbReference type="NCBI Taxonomy" id="1834418"/>
    <lineage>
        <taxon>Bacteria</taxon>
        <taxon>Bacillati</taxon>
        <taxon>Bacillota</taxon>
        <taxon>Bacilli</taxon>
        <taxon>Bacillales</taxon>
        <taxon>Bacillaceae</taxon>
        <taxon>Aliibacillus</taxon>
    </lineage>
</organism>
<dbReference type="Gene3D" id="3.40.1010.10">
    <property type="entry name" value="Cobalt-precorrin-4 Transmethylase, Domain 1"/>
    <property type="match status" value="1"/>
</dbReference>
<reference evidence="4" key="1">
    <citation type="journal article" date="2019" name="Int. J. Syst. Evol. Microbiol.">
        <title>The Global Catalogue of Microorganisms (GCM) 10K type strain sequencing project: providing services to taxonomists for standard genome sequencing and annotation.</title>
        <authorList>
            <consortium name="The Broad Institute Genomics Platform"/>
            <consortium name="The Broad Institute Genome Sequencing Center for Infectious Disease"/>
            <person name="Wu L."/>
            <person name="Ma J."/>
        </authorList>
    </citation>
    <scope>NUCLEOTIDE SEQUENCE [LARGE SCALE GENOMIC DNA]</scope>
    <source>
        <strain evidence="4">CGMCC 1.15790</strain>
    </source>
</reference>
<dbReference type="Gene3D" id="1.10.287.1080">
    <property type="entry name" value="MazG-like"/>
    <property type="match status" value="2"/>
</dbReference>
<dbReference type="EC" id="3.6.1.9" evidence="3"/>
<gene>
    <name evidence="3" type="primary">mazG</name>
    <name evidence="3" type="ORF">ACFPTR_09280</name>
</gene>
<accession>A0ABW0U9X8</accession>
<dbReference type="InterPro" id="IPR000878">
    <property type="entry name" value="4pyrrol_Mease"/>
</dbReference>
<sequence>MTTTPTITVLGLGAGDLNQLPYGVYQTLQQAKPLFLRTKEHPLIPELEQMGVTYQSFDSLYESYDQFEKVYETIVKKLLEAAKKEGRIYYAVPGHPLVAEQTVQLLLERERKKELTLHIEGGQSFLDPIFTALSIDPNDGFQLLDATAFQSKDIVMTQHVIISQLYDQIVASSVKLTLMEKYPDDYEVTLVTQAGGANEQLKRLKLYELDREITVDNVTALYVPPVTEKELLYHEFSTLKDVIHTLRSPEGCPWDREQTHHTLKKYLIEETYEVIDAIDREDDEHLQEELGDVLLQVMLHAEIGEENGYFNIYDVIETLTEKMIRRHPHVFGNKKAETAEDVAINWEQIKQEEKKAETSLLSSVSSSISPIMRAYELQKQAAKVGFDWKEIEPVWEKVKEELKEFQKETKNRAEEAMKKEFGDVLFALVNLGRFYRIHPEEALHMTNRKFEERFAYIETEAKKRGDSLEQMTLAQMDALWEEAKGLENGGNRDENR</sequence>
<dbReference type="NCBIfam" id="NF007113">
    <property type="entry name" value="PRK09562.1"/>
    <property type="match status" value="1"/>
</dbReference>
<dbReference type="SUPFAM" id="SSF53790">
    <property type="entry name" value="Tetrapyrrole methylase"/>
    <property type="match status" value="1"/>
</dbReference>
<protein>
    <submittedName>
        <fullName evidence="3">Nucleoside triphosphate pyrophosphohydrolase</fullName>
        <ecNumber evidence="3">3.6.1.9</ecNumber>
    </submittedName>
</protein>
<keyword evidence="4" id="KW-1185">Reference proteome</keyword>
<dbReference type="Proteomes" id="UP001596143">
    <property type="component" value="Unassembled WGS sequence"/>
</dbReference>
<feature type="domain" description="NTP pyrophosphohydrolase MazG-like" evidence="2">
    <location>
        <begin position="258"/>
        <end position="331"/>
    </location>
</feature>
<feature type="domain" description="Tetrapyrrole methylase" evidence="1">
    <location>
        <begin position="6"/>
        <end position="210"/>
    </location>
</feature>
<dbReference type="EMBL" id="JBHSPF010000046">
    <property type="protein sequence ID" value="MFC5629064.1"/>
    <property type="molecule type" value="Genomic_DNA"/>
</dbReference>
<dbReference type="GO" id="GO:0047429">
    <property type="term" value="F:nucleoside triphosphate diphosphatase activity"/>
    <property type="evidence" value="ECO:0007669"/>
    <property type="project" value="UniProtKB-EC"/>
</dbReference>